<protein>
    <submittedName>
        <fullName evidence="2">Uncharacterized protein</fullName>
    </submittedName>
</protein>
<organism evidence="2">
    <name type="scientific">Enterobacter cloacae</name>
    <dbReference type="NCBI Taxonomy" id="550"/>
    <lineage>
        <taxon>Bacteria</taxon>
        <taxon>Pseudomonadati</taxon>
        <taxon>Pseudomonadota</taxon>
        <taxon>Gammaproteobacteria</taxon>
        <taxon>Enterobacterales</taxon>
        <taxon>Enterobacteriaceae</taxon>
        <taxon>Enterobacter</taxon>
        <taxon>Enterobacter cloacae complex</taxon>
    </lineage>
</organism>
<feature type="region of interest" description="Disordered" evidence="1">
    <location>
        <begin position="1"/>
        <end position="21"/>
    </location>
</feature>
<dbReference type="RefSeq" id="WP_045265533.1">
    <property type="nucleotide sequence ID" value="NZ_KU302807.1"/>
</dbReference>
<evidence type="ECO:0000256" key="1">
    <source>
        <dbReference type="SAM" id="MobiDB-lite"/>
    </source>
</evidence>
<reference evidence="2" key="1">
    <citation type="journal article" date="2016" name="Antimicrob. Agents Chemother.">
        <title>Genomic characterization of Enterobacter cloacae isolates from China that co-produce KPC-3 and NDM-1 carbapenemases.</title>
        <authorList>
            <person name="Du H."/>
            <person name="Chen L."/>
            <person name="Chavda K.D."/>
            <person name="Pandey R."/>
            <person name="Zhang H."/>
            <person name="Xie X."/>
            <person name="Tang Y.W."/>
            <person name="Kreiswirth B.N."/>
        </authorList>
    </citation>
    <scope>NUCLEOTIDE SEQUENCE</scope>
    <source>
        <strain evidence="2">SZECL1</strain>
        <plasmid evidence="2">pSZECL_e</plasmid>
    </source>
</reference>
<dbReference type="AlphaFoldDB" id="A0A142BR67"/>
<name>A0A142BR67_ENTCL</name>
<proteinExistence type="predicted"/>
<geneLocation type="plasmid" evidence="2">
    <name>pSZECL_e</name>
</geneLocation>
<accession>A0A142BR67</accession>
<evidence type="ECO:0000313" key="2">
    <source>
        <dbReference type="EMBL" id="AMP35575.1"/>
    </source>
</evidence>
<sequence>MSKRGRGLRSSSRKEETKSSKSIMKTTDRFISVSFRYFHNVDDIGQSIDSWRVDGSLPDLIEKLVYLTANGITKVSSDGIFTNYTRFPDSAVNDFKCPDEISVDENWGVIKNIGGQKRRVAGFLKDNVFYIVFFDKDHRFWKSRK</sequence>
<keyword evidence="2" id="KW-0614">Plasmid</keyword>
<dbReference type="EMBL" id="KU302807">
    <property type="protein sequence ID" value="AMP35575.1"/>
    <property type="molecule type" value="Genomic_DNA"/>
</dbReference>